<protein>
    <submittedName>
        <fullName evidence="3">Uncharacterized protein</fullName>
    </submittedName>
</protein>
<accession>A0A098GAB0</accession>
<keyword evidence="2" id="KW-0472">Membrane</keyword>
<evidence type="ECO:0000256" key="1">
    <source>
        <dbReference type="SAM" id="MobiDB-lite"/>
    </source>
</evidence>
<keyword evidence="4" id="KW-1185">Reference proteome</keyword>
<evidence type="ECO:0000313" key="4">
    <source>
        <dbReference type="Proteomes" id="UP000032430"/>
    </source>
</evidence>
<keyword evidence="2" id="KW-0812">Transmembrane</keyword>
<dbReference type="RefSeq" id="WP_045097171.1">
    <property type="nucleotide sequence ID" value="NZ_LN614827.1"/>
</dbReference>
<dbReference type="Proteomes" id="UP000032430">
    <property type="component" value="Chromosome I"/>
</dbReference>
<organism evidence="3 4">
    <name type="scientific">Legionella fallonii LLAP-10</name>
    <dbReference type="NCBI Taxonomy" id="1212491"/>
    <lineage>
        <taxon>Bacteria</taxon>
        <taxon>Pseudomonadati</taxon>
        <taxon>Pseudomonadota</taxon>
        <taxon>Gammaproteobacteria</taxon>
        <taxon>Legionellales</taxon>
        <taxon>Legionellaceae</taxon>
        <taxon>Legionella</taxon>
    </lineage>
</organism>
<feature type="compositionally biased region" description="Polar residues" evidence="1">
    <location>
        <begin position="580"/>
        <end position="591"/>
    </location>
</feature>
<feature type="compositionally biased region" description="Low complexity" evidence="1">
    <location>
        <begin position="560"/>
        <end position="571"/>
    </location>
</feature>
<dbReference type="STRING" id="1212491.LFA_3628"/>
<dbReference type="HOGENOM" id="CLU_325654_0_0_6"/>
<proteinExistence type="predicted"/>
<feature type="compositionally biased region" description="Polar residues" evidence="1">
    <location>
        <begin position="451"/>
        <end position="470"/>
    </location>
</feature>
<dbReference type="AlphaFoldDB" id="A0A098GAB0"/>
<keyword evidence="2" id="KW-1133">Transmembrane helix</keyword>
<name>A0A098GAB0_9GAMM</name>
<dbReference type="KEGG" id="lfa:LFA_3628"/>
<reference evidence="4" key="1">
    <citation type="submission" date="2014-09" db="EMBL/GenBank/DDBJ databases">
        <authorList>
            <person name="Gomez-Valero L."/>
        </authorList>
    </citation>
    <scope>NUCLEOTIDE SEQUENCE [LARGE SCALE GENOMIC DNA]</scope>
    <source>
        <strain evidence="4">ATCC700992</strain>
    </source>
</reference>
<evidence type="ECO:0000256" key="2">
    <source>
        <dbReference type="SAM" id="Phobius"/>
    </source>
</evidence>
<sequence>MPHIPLETLGLSVPNMRFQHGARQVTRPISDHPPIIQNTLWGTVATLNMLHPGSPLAPPVQIGGVTTLPINGKVQMEEMAQYIVQMFQQGVGLLALQEVPAPGTANFNYLRDELTRLTGASNLIDVQTLTSHWLKTKPHAFGTTILSNPNQFKITGGAKAGLNNRAGVYNVTAVSSGHIIPVANIHGDFKNQQGTATYINNFDGICLGDLNISQSDMRANPNPQILQSIATPTLVIEGLIYRVDTVDVIQDAYSRQIKPDFTPDTTRITPPTIPMHHTPPTVFTIAKEQAVELLKQFQATLASDLIIGGKIVGLQLTTPAPYTVSHITTTNSKVRDALIPFYQNWIAQQGLQTQKAQGVANNASTTHHNVAPFPSKPIVAAIEILPQHATVYLQQVKSNLPPQFLDQSPIGIVGVELEMPHPGKTDARITFRNKEIYDFITRGFKHEKQQAQDPTNTISGTTQHSSSSQADHVVPPVIDEPIFQPVVIKIPAKQAASFLDRVKIEANLPPGLVQNGRITGVELRTASKSGISEITIKNRDAHQAIAVFYELWTKEQEALKTQQGQKTTDTTSGARHHSSVAPSHGTQTNTNIPLVVDTPIAKKKEVPIQQNTTNTTPITTHHSSVPPLDKVHTTGNDSPSPFQPIIIKMPATQAALFVKQFKAVLPQHFINSENVIGLDLDVPDQTSDASITLKNQDIYQKYLEFQAVKLQQFNDGKIKIQSDFIKSLDEFSDKMKSLATSDSVSAQKGKQLYDTLMNAQATFFQNITPGSSKEEIKTHIADFRMSCRNHFVEADKVMGHGWLYRVAEVVIKAVVGLFAAIGMALGVIVGQGVLNAEHRQGFKNTFFALDKTAGTTALEATQKQILGNDEDDQGLLNQEAFTPKN</sequence>
<dbReference type="EMBL" id="LN614827">
    <property type="protein sequence ID" value="CEG58955.1"/>
    <property type="molecule type" value="Genomic_DNA"/>
</dbReference>
<feature type="region of interest" description="Disordered" evidence="1">
    <location>
        <begin position="445"/>
        <end position="471"/>
    </location>
</feature>
<evidence type="ECO:0000313" key="3">
    <source>
        <dbReference type="EMBL" id="CEG58955.1"/>
    </source>
</evidence>
<feature type="region of interest" description="Disordered" evidence="1">
    <location>
        <begin position="560"/>
        <end position="591"/>
    </location>
</feature>
<dbReference type="OrthoDB" id="5654447at2"/>
<gene>
    <name evidence="3" type="ORF">LFA_3628</name>
</gene>
<feature type="transmembrane region" description="Helical" evidence="2">
    <location>
        <begin position="813"/>
        <end position="834"/>
    </location>
</feature>